<dbReference type="EMBL" id="JBBPBN010000021">
    <property type="protein sequence ID" value="KAK9015931.1"/>
    <property type="molecule type" value="Genomic_DNA"/>
</dbReference>
<accession>A0ABR2RSN9</accession>
<name>A0ABR2RSN9_9ROSI</name>
<reference evidence="2 3" key="1">
    <citation type="journal article" date="2024" name="G3 (Bethesda)">
        <title>Genome assembly of Hibiscus sabdariffa L. provides insights into metabolisms of medicinal natural products.</title>
        <authorList>
            <person name="Kim T."/>
        </authorList>
    </citation>
    <scope>NUCLEOTIDE SEQUENCE [LARGE SCALE GENOMIC DNA]</scope>
    <source>
        <strain evidence="2">TK-2024</strain>
        <tissue evidence="2">Old leaves</tissue>
    </source>
</reference>
<feature type="compositionally biased region" description="Low complexity" evidence="1">
    <location>
        <begin position="30"/>
        <end position="39"/>
    </location>
</feature>
<evidence type="ECO:0000256" key="1">
    <source>
        <dbReference type="SAM" id="MobiDB-lite"/>
    </source>
</evidence>
<sequence length="337" mass="35555">MEKPSDLSGVLPKFPGSHGGQPPDSMLAPSESVVSSEEVQVLERHGSPIPSENMPVTKRGRTGAASEGVRLEDGSEPTDTDTNMGEVDAATNLVDSIDFPTLTTGPSLIPTGHVGGPPKPSFRDSLLGRDGTRTTDHLISELDVEVTDDDDPLGCEDVECQVSNGTVMQLQAQPRNLNATSLHKGKETITSISHGIGHSGPGSSSGGIVSEHLSREMVIDLDVNPSEAVEKDVSGALLETGKDVASSERVVYSEVTLNKENHTAIGYRLACHRKTGSAMAMLFGSLGFPCFVGSFGNDAAMRFLAGYFVGRCVGAICYPLCAADLRISRQQNSSIRC</sequence>
<protein>
    <submittedName>
        <fullName evidence="2">Uncharacterized protein</fullName>
    </submittedName>
</protein>
<dbReference type="Proteomes" id="UP001396334">
    <property type="component" value="Unassembled WGS sequence"/>
</dbReference>
<comment type="caution">
    <text evidence="2">The sequence shown here is derived from an EMBL/GenBank/DDBJ whole genome shotgun (WGS) entry which is preliminary data.</text>
</comment>
<feature type="region of interest" description="Disordered" evidence="1">
    <location>
        <begin position="1"/>
        <end position="84"/>
    </location>
</feature>
<keyword evidence="3" id="KW-1185">Reference proteome</keyword>
<organism evidence="2 3">
    <name type="scientific">Hibiscus sabdariffa</name>
    <name type="common">roselle</name>
    <dbReference type="NCBI Taxonomy" id="183260"/>
    <lineage>
        <taxon>Eukaryota</taxon>
        <taxon>Viridiplantae</taxon>
        <taxon>Streptophyta</taxon>
        <taxon>Embryophyta</taxon>
        <taxon>Tracheophyta</taxon>
        <taxon>Spermatophyta</taxon>
        <taxon>Magnoliopsida</taxon>
        <taxon>eudicotyledons</taxon>
        <taxon>Gunneridae</taxon>
        <taxon>Pentapetalae</taxon>
        <taxon>rosids</taxon>
        <taxon>malvids</taxon>
        <taxon>Malvales</taxon>
        <taxon>Malvaceae</taxon>
        <taxon>Malvoideae</taxon>
        <taxon>Hibiscus</taxon>
    </lineage>
</organism>
<gene>
    <name evidence="2" type="ORF">V6N11_007019</name>
</gene>
<evidence type="ECO:0000313" key="3">
    <source>
        <dbReference type="Proteomes" id="UP001396334"/>
    </source>
</evidence>
<proteinExistence type="predicted"/>
<evidence type="ECO:0000313" key="2">
    <source>
        <dbReference type="EMBL" id="KAK9015931.1"/>
    </source>
</evidence>